<organism evidence="2 3">
    <name type="scientific">Helicocarpus griseus UAMH5409</name>
    <dbReference type="NCBI Taxonomy" id="1447875"/>
    <lineage>
        <taxon>Eukaryota</taxon>
        <taxon>Fungi</taxon>
        <taxon>Dikarya</taxon>
        <taxon>Ascomycota</taxon>
        <taxon>Pezizomycotina</taxon>
        <taxon>Eurotiomycetes</taxon>
        <taxon>Eurotiomycetidae</taxon>
        <taxon>Onygenales</taxon>
        <taxon>Ajellomycetaceae</taxon>
        <taxon>Helicocarpus</taxon>
    </lineage>
</organism>
<evidence type="ECO:0000256" key="1">
    <source>
        <dbReference type="SAM" id="MobiDB-lite"/>
    </source>
</evidence>
<dbReference type="OrthoDB" id="5308969at2759"/>
<gene>
    <name evidence="2" type="ORF">AJ79_02993</name>
</gene>
<feature type="compositionally biased region" description="Basic and acidic residues" evidence="1">
    <location>
        <begin position="124"/>
        <end position="134"/>
    </location>
</feature>
<comment type="caution">
    <text evidence="2">The sequence shown here is derived from an EMBL/GenBank/DDBJ whole genome shotgun (WGS) entry which is preliminary data.</text>
</comment>
<feature type="region of interest" description="Disordered" evidence="1">
    <location>
        <begin position="114"/>
        <end position="134"/>
    </location>
</feature>
<proteinExistence type="predicted"/>
<reference evidence="2 3" key="1">
    <citation type="submission" date="2017-10" db="EMBL/GenBank/DDBJ databases">
        <title>Comparative genomics in systemic dimorphic fungi from Ajellomycetaceae.</title>
        <authorList>
            <person name="Munoz J.F."/>
            <person name="Mcewen J.G."/>
            <person name="Clay O.K."/>
            <person name="Cuomo C.A."/>
        </authorList>
    </citation>
    <scope>NUCLEOTIDE SEQUENCE [LARGE SCALE GENOMIC DNA]</scope>
    <source>
        <strain evidence="2 3">UAMH5409</strain>
    </source>
</reference>
<evidence type="ECO:0000313" key="3">
    <source>
        <dbReference type="Proteomes" id="UP000223968"/>
    </source>
</evidence>
<sequence length="134" mass="14522">MSANIVSADCERLVALLTEVSVDTSVPRTDDVDLDPIQDRLSKVLDALASLLISRPSKEVIAVGLQTGSDGNPCYTLTLASNDSITQKTLAHCHRIVEHLKQLGSQFYDLRKNTSDPTALESTEGERADSPKLD</sequence>
<evidence type="ECO:0000313" key="2">
    <source>
        <dbReference type="EMBL" id="PGH14500.1"/>
    </source>
</evidence>
<dbReference type="Proteomes" id="UP000223968">
    <property type="component" value="Unassembled WGS sequence"/>
</dbReference>
<accession>A0A2B7XZP7</accession>
<name>A0A2B7XZP7_9EURO</name>
<protein>
    <submittedName>
        <fullName evidence="2">Uncharacterized protein</fullName>
    </submittedName>
</protein>
<dbReference type="EMBL" id="PDNB01000034">
    <property type="protein sequence ID" value="PGH14500.1"/>
    <property type="molecule type" value="Genomic_DNA"/>
</dbReference>
<dbReference type="AlphaFoldDB" id="A0A2B7XZP7"/>
<keyword evidence="3" id="KW-1185">Reference proteome</keyword>